<evidence type="ECO:0000313" key="3">
    <source>
        <dbReference type="WBParaSite" id="nRc.2.0.1.t03641-RA"/>
    </source>
</evidence>
<evidence type="ECO:0000256" key="1">
    <source>
        <dbReference type="SAM" id="MobiDB-lite"/>
    </source>
</evidence>
<feature type="region of interest" description="Disordered" evidence="1">
    <location>
        <begin position="271"/>
        <end position="296"/>
    </location>
</feature>
<feature type="compositionally biased region" description="Acidic residues" evidence="1">
    <location>
        <begin position="272"/>
        <end position="284"/>
    </location>
</feature>
<dbReference type="WBParaSite" id="nRc.2.0.1.t03641-RA">
    <property type="protein sequence ID" value="nRc.2.0.1.t03641-RA"/>
    <property type="gene ID" value="nRc.2.0.1.g03641"/>
</dbReference>
<keyword evidence="2" id="KW-1185">Reference proteome</keyword>
<evidence type="ECO:0000313" key="2">
    <source>
        <dbReference type="Proteomes" id="UP000887565"/>
    </source>
</evidence>
<accession>A0A915HQ55</accession>
<dbReference type="AlphaFoldDB" id="A0A915HQ55"/>
<organism evidence="2 3">
    <name type="scientific">Romanomermis culicivorax</name>
    <name type="common">Nematode worm</name>
    <dbReference type="NCBI Taxonomy" id="13658"/>
    <lineage>
        <taxon>Eukaryota</taxon>
        <taxon>Metazoa</taxon>
        <taxon>Ecdysozoa</taxon>
        <taxon>Nematoda</taxon>
        <taxon>Enoplea</taxon>
        <taxon>Dorylaimia</taxon>
        <taxon>Mermithida</taxon>
        <taxon>Mermithoidea</taxon>
        <taxon>Mermithidae</taxon>
        <taxon>Romanomermis</taxon>
    </lineage>
</organism>
<name>A0A915HQ55_ROMCU</name>
<reference evidence="3" key="1">
    <citation type="submission" date="2022-11" db="UniProtKB">
        <authorList>
            <consortium name="WormBaseParasite"/>
        </authorList>
    </citation>
    <scope>IDENTIFICATION</scope>
</reference>
<dbReference type="Proteomes" id="UP000887565">
    <property type="component" value="Unplaced"/>
</dbReference>
<protein>
    <submittedName>
        <fullName evidence="3">Uncharacterized protein</fullName>
    </submittedName>
</protein>
<sequence length="324" mass="38283">MNQSNKIDDKLKQELLDFLQDLPVMPDDFKSKQSEFWGRQHTETLFRRMLNDREFLQLLIWESIAPKIVDLSNFCCLFSRYTCFKFFERYAGVPFWICCHLMGIPEEEIICFFAVADLRHIFGCKIAQNLFDQLKTCRPNFNLRDFNDLCIKFNRDHCEMRSEKLRADAQLENCKQNLIHFDDFNDLCVKFNRDHCEMRSEKLRADAQLENCKQNLIHFDVNSRQDYGMMECQTSSITYIDPILESDNANTDTTENDDVDLSQQLAECFKNEEDEDEENDDEDAAPATSDVKSRPASWRLENLRKARESRVMLIFQNTSKLILC</sequence>
<proteinExistence type="predicted"/>